<reference evidence="4" key="1">
    <citation type="journal article" date="2017" name="Plant J.">
        <title>The pomegranate (Punica granatum L.) genome and the genomics of punicalagin biosynthesis.</title>
        <authorList>
            <person name="Qin G."/>
            <person name="Xu C."/>
            <person name="Ming R."/>
            <person name="Tang H."/>
            <person name="Guyot R."/>
            <person name="Kramer E.M."/>
            <person name="Hu Y."/>
            <person name="Yi X."/>
            <person name="Qi Y."/>
            <person name="Xu X."/>
            <person name="Gao Z."/>
            <person name="Pan H."/>
            <person name="Jian J."/>
            <person name="Tian Y."/>
            <person name="Yue Z."/>
            <person name="Xu Y."/>
        </authorList>
    </citation>
    <scope>NUCLEOTIDE SEQUENCE [LARGE SCALE GENOMIC DNA]</scope>
    <source>
        <strain evidence="4">cv. Dabenzi</strain>
    </source>
</reference>
<name>A0A218W6L6_PUNGR</name>
<dbReference type="EMBL" id="MTKT01005370">
    <property type="protein sequence ID" value="OWM67940.1"/>
    <property type="molecule type" value="Genomic_DNA"/>
</dbReference>
<evidence type="ECO:0000256" key="2">
    <source>
        <dbReference type="SAM" id="MobiDB-lite"/>
    </source>
</evidence>
<gene>
    <name evidence="3" type="ORF">CDL15_Pgr010878</name>
</gene>
<organism evidence="3 4">
    <name type="scientific">Punica granatum</name>
    <name type="common">Pomegranate</name>
    <dbReference type="NCBI Taxonomy" id="22663"/>
    <lineage>
        <taxon>Eukaryota</taxon>
        <taxon>Viridiplantae</taxon>
        <taxon>Streptophyta</taxon>
        <taxon>Embryophyta</taxon>
        <taxon>Tracheophyta</taxon>
        <taxon>Spermatophyta</taxon>
        <taxon>Magnoliopsida</taxon>
        <taxon>eudicotyledons</taxon>
        <taxon>Gunneridae</taxon>
        <taxon>Pentapetalae</taxon>
        <taxon>rosids</taxon>
        <taxon>malvids</taxon>
        <taxon>Myrtales</taxon>
        <taxon>Lythraceae</taxon>
        <taxon>Punica</taxon>
    </lineage>
</organism>
<dbReference type="Proteomes" id="UP000197138">
    <property type="component" value="Unassembled WGS sequence"/>
</dbReference>
<feature type="region of interest" description="Disordered" evidence="2">
    <location>
        <begin position="82"/>
        <end position="114"/>
    </location>
</feature>
<feature type="region of interest" description="Disordered" evidence="2">
    <location>
        <begin position="131"/>
        <end position="155"/>
    </location>
</feature>
<accession>A0A218W6L6</accession>
<evidence type="ECO:0000256" key="1">
    <source>
        <dbReference type="SAM" id="Coils"/>
    </source>
</evidence>
<dbReference type="AlphaFoldDB" id="A0A218W6L6"/>
<proteinExistence type="predicted"/>
<evidence type="ECO:0000313" key="3">
    <source>
        <dbReference type="EMBL" id="OWM67940.1"/>
    </source>
</evidence>
<evidence type="ECO:0000313" key="4">
    <source>
        <dbReference type="Proteomes" id="UP000197138"/>
    </source>
</evidence>
<protein>
    <submittedName>
        <fullName evidence="3">Uncharacterized protein</fullName>
    </submittedName>
</protein>
<feature type="coiled-coil region" evidence="1">
    <location>
        <begin position="253"/>
        <end position="280"/>
    </location>
</feature>
<feature type="compositionally biased region" description="Polar residues" evidence="2">
    <location>
        <begin position="143"/>
        <end position="155"/>
    </location>
</feature>
<comment type="caution">
    <text evidence="3">The sequence shown here is derived from an EMBL/GenBank/DDBJ whole genome shotgun (WGS) entry which is preliminary data.</text>
</comment>
<sequence length="405" mass="45999">MAWSNLGTGSEDEQSNGYGSLVDMACACRCHRRQWRAGDIWDMPVDPADLLAACKKKGRTSERSSESLDQLLHMVRKKKRSRRLSSLFDKESPLREDGNEDEVPSKGSEDVEAPTPMESLLAAIDELRSQSPLPATMGGDNLLTRQPSEMGETSQLPRDELEDRFQRDLNHDRAYYQQMDQLLGKILEAQAAAKEEMRLSEENMRASMERREELEMVVRAQGSKIAELFASLNKKDAELAEVCIASWAFKERIWELEVDLKAKDKRLERASAEVRREELEMVVRAQRTKIAELFASLNRKDAELAEDCIASWVSKERIWELEVDLKAKDYRLERASAEVKKLRGDLARAKKEASKEKLHDLAAESAKEAFSACVDQIKDRYPELDLSFCDLEAALEARAAGKRVS</sequence>
<keyword evidence="1" id="KW-0175">Coiled coil</keyword>
<feature type="compositionally biased region" description="Basic and acidic residues" evidence="2">
    <location>
        <begin position="88"/>
        <end position="109"/>
    </location>
</feature>